<evidence type="ECO:0000259" key="1">
    <source>
        <dbReference type="Pfam" id="PF01425"/>
    </source>
</evidence>
<evidence type="ECO:0000313" key="2">
    <source>
        <dbReference type="EMBL" id="GAA4395597.1"/>
    </source>
</evidence>
<feature type="domain" description="Amidase" evidence="1">
    <location>
        <begin position="24"/>
        <end position="200"/>
    </location>
</feature>
<proteinExistence type="predicted"/>
<protein>
    <submittedName>
        <fullName evidence="2">Amidase</fullName>
    </submittedName>
</protein>
<organism evidence="2 3">
    <name type="scientific">Tsukamurella soli</name>
    <dbReference type="NCBI Taxonomy" id="644556"/>
    <lineage>
        <taxon>Bacteria</taxon>
        <taxon>Bacillati</taxon>
        <taxon>Actinomycetota</taxon>
        <taxon>Actinomycetes</taxon>
        <taxon>Mycobacteriales</taxon>
        <taxon>Tsukamurellaceae</taxon>
        <taxon>Tsukamurella</taxon>
    </lineage>
</organism>
<dbReference type="PROSITE" id="PS00571">
    <property type="entry name" value="AMIDASES"/>
    <property type="match status" value="1"/>
</dbReference>
<dbReference type="Gene3D" id="3.90.1300.10">
    <property type="entry name" value="Amidase signature (AS) domain"/>
    <property type="match status" value="1"/>
</dbReference>
<name>A0ABP8JTR3_9ACTN</name>
<dbReference type="InterPro" id="IPR023631">
    <property type="entry name" value="Amidase_dom"/>
</dbReference>
<dbReference type="EMBL" id="BAABFR010000044">
    <property type="protein sequence ID" value="GAA4395597.1"/>
    <property type="molecule type" value="Genomic_DNA"/>
</dbReference>
<dbReference type="SUPFAM" id="SSF75304">
    <property type="entry name" value="Amidase signature (AS) enzymes"/>
    <property type="match status" value="1"/>
</dbReference>
<dbReference type="Pfam" id="PF01425">
    <property type="entry name" value="Amidase"/>
    <property type="match status" value="1"/>
</dbReference>
<comment type="caution">
    <text evidence="2">The sequence shown here is derived from an EMBL/GenBank/DDBJ whole genome shotgun (WGS) entry which is preliminary data.</text>
</comment>
<sequence length="408" mass="41474">MTDRGTTVPLDPYIVRGAVPPTCSGVLDGLTVAVKDNIDVAGMVTGAGNPDWAHGRAPASVDAASVALLRSAGATVVGKAHTDEFAYSLTGVNAHYGAADNPAAPGRVVGGSSSGPAAAVAAGLADVGLGTDTGGSIRVPASYCGLFGMRPTWGAVDATGVVPLAPSFDTVGVLCRDLPTLARATGVLVETPPRRDHADLPVVVAADLFALCVPTVASALLGAAQRGLGPRITGEIDVTRAVGGGAWVERFRTLQAAEFWRAHGRWITEVRPRLGPDVAGRVRIAAGIRVDDAAAAADSVGRARARLRDLVRSTVLVMPTAPGAAPAADDAERDRVATLRLTTVASIGGLPALSVPCIRTPDGPVGLCLVGPPGAEQALITLARHLVGWVATSPHPRVGRVAPTRRSR</sequence>
<dbReference type="PANTHER" id="PTHR46310:SF7">
    <property type="entry name" value="AMIDASE 1"/>
    <property type="match status" value="1"/>
</dbReference>
<accession>A0ABP8JTR3</accession>
<dbReference type="InterPro" id="IPR020556">
    <property type="entry name" value="Amidase_CS"/>
</dbReference>
<dbReference type="Proteomes" id="UP001500635">
    <property type="component" value="Unassembled WGS sequence"/>
</dbReference>
<dbReference type="InterPro" id="IPR036928">
    <property type="entry name" value="AS_sf"/>
</dbReference>
<dbReference type="PANTHER" id="PTHR46310">
    <property type="entry name" value="AMIDASE 1"/>
    <property type="match status" value="1"/>
</dbReference>
<keyword evidence="3" id="KW-1185">Reference proteome</keyword>
<gene>
    <name evidence="2" type="ORF">GCM10023147_29000</name>
</gene>
<reference evidence="3" key="1">
    <citation type="journal article" date="2019" name="Int. J. Syst. Evol. Microbiol.">
        <title>The Global Catalogue of Microorganisms (GCM) 10K type strain sequencing project: providing services to taxonomists for standard genome sequencing and annotation.</title>
        <authorList>
            <consortium name="The Broad Institute Genomics Platform"/>
            <consortium name="The Broad Institute Genome Sequencing Center for Infectious Disease"/>
            <person name="Wu L."/>
            <person name="Ma J."/>
        </authorList>
    </citation>
    <scope>NUCLEOTIDE SEQUENCE [LARGE SCALE GENOMIC DNA]</scope>
    <source>
        <strain evidence="3">JCM 17688</strain>
    </source>
</reference>
<evidence type="ECO:0000313" key="3">
    <source>
        <dbReference type="Proteomes" id="UP001500635"/>
    </source>
</evidence>
<dbReference type="RefSeq" id="WP_344997133.1">
    <property type="nucleotide sequence ID" value="NZ_BAABFR010000044.1"/>
</dbReference>